<feature type="region of interest" description="Disordered" evidence="1">
    <location>
        <begin position="87"/>
        <end position="112"/>
    </location>
</feature>
<feature type="compositionally biased region" description="Polar residues" evidence="1">
    <location>
        <begin position="31"/>
        <end position="46"/>
    </location>
</feature>
<protein>
    <submittedName>
        <fullName evidence="2">Uncharacterized protein</fullName>
    </submittedName>
</protein>
<dbReference type="AlphaFoldDB" id="A0A6G1CXR4"/>
<evidence type="ECO:0000256" key="1">
    <source>
        <dbReference type="SAM" id="MobiDB-lite"/>
    </source>
</evidence>
<evidence type="ECO:0000313" key="2">
    <source>
        <dbReference type="EMBL" id="KAF0904910.1"/>
    </source>
</evidence>
<feature type="region of interest" description="Disordered" evidence="1">
    <location>
        <begin position="29"/>
        <end position="57"/>
    </location>
</feature>
<keyword evidence="3" id="KW-1185">Reference proteome</keyword>
<evidence type="ECO:0000313" key="3">
    <source>
        <dbReference type="Proteomes" id="UP000479710"/>
    </source>
</evidence>
<dbReference type="Proteomes" id="UP000479710">
    <property type="component" value="Unassembled WGS sequence"/>
</dbReference>
<name>A0A6G1CXR4_9ORYZ</name>
<gene>
    <name evidence="2" type="ORF">E2562_038695</name>
</gene>
<accession>A0A6G1CXR4</accession>
<comment type="caution">
    <text evidence="2">The sequence shown here is derived from an EMBL/GenBank/DDBJ whole genome shotgun (WGS) entry which is preliminary data.</text>
</comment>
<sequence>MEMPPPELVVTQDLPPPWSSLATVAVVEQQAHLQGSHSKPSSSPLPTGSDDRRGAPKLQVVAPELVVAQDLPPPWSSLAALAVLEQHAHLQGSRSKPSSSPSLAGFGDQREAPELQAAVFGQRGMGSRRPPGTSAAWCSTHGSNDLLVGCLLLKSPLGGRG</sequence>
<reference evidence="2 3" key="1">
    <citation type="submission" date="2019-11" db="EMBL/GenBank/DDBJ databases">
        <title>Whole genome sequence of Oryza granulata.</title>
        <authorList>
            <person name="Li W."/>
        </authorList>
    </citation>
    <scope>NUCLEOTIDE SEQUENCE [LARGE SCALE GENOMIC DNA]</scope>
    <source>
        <strain evidence="3">cv. Menghai</strain>
        <tissue evidence="2">Leaf</tissue>
    </source>
</reference>
<organism evidence="2 3">
    <name type="scientific">Oryza meyeriana var. granulata</name>
    <dbReference type="NCBI Taxonomy" id="110450"/>
    <lineage>
        <taxon>Eukaryota</taxon>
        <taxon>Viridiplantae</taxon>
        <taxon>Streptophyta</taxon>
        <taxon>Embryophyta</taxon>
        <taxon>Tracheophyta</taxon>
        <taxon>Spermatophyta</taxon>
        <taxon>Magnoliopsida</taxon>
        <taxon>Liliopsida</taxon>
        <taxon>Poales</taxon>
        <taxon>Poaceae</taxon>
        <taxon>BOP clade</taxon>
        <taxon>Oryzoideae</taxon>
        <taxon>Oryzeae</taxon>
        <taxon>Oryzinae</taxon>
        <taxon>Oryza</taxon>
        <taxon>Oryza meyeriana</taxon>
    </lineage>
</organism>
<proteinExistence type="predicted"/>
<dbReference type="EMBL" id="SPHZ02000008">
    <property type="protein sequence ID" value="KAF0904910.1"/>
    <property type="molecule type" value="Genomic_DNA"/>
</dbReference>
<feature type="compositionally biased region" description="Low complexity" evidence="1">
    <location>
        <begin position="93"/>
        <end position="102"/>
    </location>
</feature>